<feature type="region of interest" description="Disordered" evidence="5">
    <location>
        <begin position="648"/>
        <end position="714"/>
    </location>
</feature>
<sequence length="813" mass="90444">MDITRGSLESITKPARSSRSRPDSRVSLSSASSRRSYTGTSMGSLEILTPEPPLLQYEEEDIELEEYLSSDDSANESGEESARYRLSSELSDVPQYDRSGALSLGRQMEEAYKAGVEAAQKSIAASQLIPIGRENGTPDDDDDVSLNESGTDSPLPITDGQDEGEGGGDGTDESTEDPKLRAAIKKMEKLDRILAKKMLREKEVKRQRMDLFKRLKDEMGDIKPEGRDEQKEVSHNTMKFLALAPPESHNQVVYEENPEFVPVFQTQAEEDGRSTASSGQSSRTTSQQSSVAGAASGKEDQRRRRRSKKQSRSKGEGSGDKEKPDFIKRNIQLASDANSLIAMTDDEKKRLEELLENIDTEDDSQAADTPVNPFQLALVPGTGFTPEEDDMKALRDIDSKLQVLLPPHDYESICSTPRNFDIQNDELFQMTDLRSSLDVMQLGERVLRDTRQVRDQQHRLQDIERELEELQTQVEQEMESPSLSEYQLQALLDQCAQVSSRATSETQSLQESLSPRSQSLQESLSPRSQASSRSSRLTMASVETPRLPEDTLRKLLDEASKSVRVRHEESESEEQGQPSYMEMAEGALGRRLAVLDVNGDVDRPAEDASSQPQGDDSSYLARAQAMLAARKQDILVESVSEDTIQELLQNPRATSQSSCRSSRPPSSCSSPRTPRGSAESAVSPRRPAAAPQEGPPQVGISLEQGSGGGTRETDLMHVLGGHGTRWRGVVIQKVGQQLPSTRWVFFRSTVINSRRRRLHGARERDVRHSCGYKIHSTSNQVTTAKLNHRNFKQLHRKKTGLNHILDDTNRFNC</sequence>
<evidence type="ECO:0000256" key="3">
    <source>
        <dbReference type="ARBA" id="ARBA00023054"/>
    </source>
</evidence>
<feature type="region of interest" description="Disordered" evidence="5">
    <location>
        <begin position="252"/>
        <end position="330"/>
    </location>
</feature>
<feature type="region of interest" description="Disordered" evidence="5">
    <location>
        <begin position="127"/>
        <end position="179"/>
    </location>
</feature>
<feature type="compositionally biased region" description="Low complexity" evidence="5">
    <location>
        <begin position="523"/>
        <end position="536"/>
    </location>
</feature>
<feature type="coiled-coil region" evidence="4">
    <location>
        <begin position="453"/>
        <end position="480"/>
    </location>
</feature>
<protein>
    <recommendedName>
        <fullName evidence="2">Fibrous sheath-interacting protein 1</fullName>
    </recommendedName>
</protein>
<dbReference type="AlphaFoldDB" id="C3XRY2"/>
<feature type="compositionally biased region" description="Basic residues" evidence="5">
    <location>
        <begin position="303"/>
        <end position="312"/>
    </location>
</feature>
<evidence type="ECO:0000313" key="6">
    <source>
        <dbReference type="EMBL" id="EEN69450.1"/>
    </source>
</evidence>
<dbReference type="PANTHER" id="PTHR22012:SF2">
    <property type="entry name" value="FIBROUS SHEATH-INTERACTING PROTEIN 1"/>
    <property type="match status" value="1"/>
</dbReference>
<dbReference type="PRINTS" id="PR02075">
    <property type="entry name" value="FIBSHEATHIP1"/>
</dbReference>
<name>C3XRY2_BRAFL</name>
<dbReference type="PANTHER" id="PTHR22012">
    <property type="entry name" value="FIBROUS SHEATH INTERACTING PROTEIN 1"/>
    <property type="match status" value="1"/>
</dbReference>
<feature type="region of interest" description="Disordered" evidence="5">
    <location>
        <begin position="502"/>
        <end position="580"/>
    </location>
</feature>
<feature type="region of interest" description="Disordered" evidence="5">
    <location>
        <begin position="1"/>
        <end position="53"/>
    </location>
</feature>
<feature type="compositionally biased region" description="Basic and acidic residues" evidence="5">
    <location>
        <begin position="313"/>
        <end position="328"/>
    </location>
</feature>
<proteinExistence type="inferred from homology"/>
<gene>
    <name evidence="6" type="ORF">BRAFLDRAFT_123919</name>
</gene>
<comment type="similarity">
    <text evidence="1">Belongs to the FSIP1 family.</text>
</comment>
<dbReference type="Pfam" id="PF15554">
    <property type="entry name" value="FSIP1"/>
    <property type="match status" value="1"/>
</dbReference>
<accession>C3XRY2</accession>
<dbReference type="EMBL" id="GG666456">
    <property type="protein sequence ID" value="EEN69450.1"/>
    <property type="molecule type" value="Genomic_DNA"/>
</dbReference>
<feature type="compositionally biased region" description="Low complexity" evidence="5">
    <location>
        <begin position="651"/>
        <end position="691"/>
    </location>
</feature>
<keyword evidence="3 4" id="KW-0175">Coiled coil</keyword>
<feature type="compositionally biased region" description="Acidic residues" evidence="5">
    <location>
        <begin position="68"/>
        <end position="79"/>
    </location>
</feature>
<feature type="compositionally biased region" description="Polar residues" evidence="5">
    <location>
        <begin position="502"/>
        <end position="522"/>
    </location>
</feature>
<evidence type="ECO:0000256" key="5">
    <source>
        <dbReference type="SAM" id="MobiDB-lite"/>
    </source>
</evidence>
<reference evidence="6" key="1">
    <citation type="journal article" date="2008" name="Nature">
        <title>The amphioxus genome and the evolution of the chordate karyotype.</title>
        <authorList>
            <consortium name="US DOE Joint Genome Institute (JGI-PGF)"/>
            <person name="Putnam N.H."/>
            <person name="Butts T."/>
            <person name="Ferrier D.E.K."/>
            <person name="Furlong R.F."/>
            <person name="Hellsten U."/>
            <person name="Kawashima T."/>
            <person name="Robinson-Rechavi M."/>
            <person name="Shoguchi E."/>
            <person name="Terry A."/>
            <person name="Yu J.-K."/>
            <person name="Benito-Gutierrez E.L."/>
            <person name="Dubchak I."/>
            <person name="Garcia-Fernandez J."/>
            <person name="Gibson-Brown J.J."/>
            <person name="Grigoriev I.V."/>
            <person name="Horton A.C."/>
            <person name="de Jong P.J."/>
            <person name="Jurka J."/>
            <person name="Kapitonov V.V."/>
            <person name="Kohara Y."/>
            <person name="Kuroki Y."/>
            <person name="Lindquist E."/>
            <person name="Lucas S."/>
            <person name="Osoegawa K."/>
            <person name="Pennacchio L.A."/>
            <person name="Salamov A.A."/>
            <person name="Satou Y."/>
            <person name="Sauka-Spengler T."/>
            <person name="Schmutz J."/>
            <person name="Shin-I T."/>
            <person name="Toyoda A."/>
            <person name="Bronner-Fraser M."/>
            <person name="Fujiyama A."/>
            <person name="Holland L.Z."/>
            <person name="Holland P.W.H."/>
            <person name="Satoh N."/>
            <person name="Rokhsar D.S."/>
        </authorList>
    </citation>
    <scope>NUCLEOTIDE SEQUENCE [LARGE SCALE GENOMIC DNA]</scope>
    <source>
        <strain evidence="6">S238N-H82</strain>
        <tissue evidence="6">Testes</tissue>
    </source>
</reference>
<feature type="region of interest" description="Disordered" evidence="5">
    <location>
        <begin position="68"/>
        <end position="102"/>
    </location>
</feature>
<evidence type="ECO:0000256" key="1">
    <source>
        <dbReference type="ARBA" id="ARBA00010495"/>
    </source>
</evidence>
<dbReference type="eggNOG" id="ENOG502RXFB">
    <property type="taxonomic scope" value="Eukaryota"/>
</dbReference>
<organism>
    <name type="scientific">Branchiostoma floridae</name>
    <name type="common">Florida lancelet</name>
    <name type="synonym">Amphioxus</name>
    <dbReference type="NCBI Taxonomy" id="7739"/>
    <lineage>
        <taxon>Eukaryota</taxon>
        <taxon>Metazoa</taxon>
        <taxon>Chordata</taxon>
        <taxon>Cephalochordata</taxon>
        <taxon>Leptocardii</taxon>
        <taxon>Amphioxiformes</taxon>
        <taxon>Branchiostomatidae</taxon>
        <taxon>Branchiostoma</taxon>
    </lineage>
</organism>
<evidence type="ECO:0000256" key="2">
    <source>
        <dbReference type="ARBA" id="ARBA00019480"/>
    </source>
</evidence>
<evidence type="ECO:0000256" key="4">
    <source>
        <dbReference type="SAM" id="Coils"/>
    </source>
</evidence>
<dbReference type="InParanoid" id="C3XRY2"/>
<feature type="compositionally biased region" description="Basic and acidic residues" evidence="5">
    <location>
        <begin position="546"/>
        <end position="569"/>
    </location>
</feature>
<feature type="compositionally biased region" description="Low complexity" evidence="5">
    <location>
        <begin position="25"/>
        <end position="36"/>
    </location>
</feature>
<feature type="compositionally biased region" description="Acidic residues" evidence="5">
    <location>
        <begin position="160"/>
        <end position="175"/>
    </location>
</feature>
<feature type="compositionally biased region" description="Low complexity" evidence="5">
    <location>
        <begin position="274"/>
        <end position="296"/>
    </location>
</feature>
<dbReference type="InterPro" id="IPR026246">
    <property type="entry name" value="Fsip1"/>
</dbReference>